<dbReference type="InterPro" id="IPR001752">
    <property type="entry name" value="Kinesin_motor_dom"/>
</dbReference>
<accession>A0AAX6M7G1</accession>
<dbReference type="PANTHER" id="PTHR47972">
    <property type="entry name" value="KINESIN-LIKE PROTEIN KLP-3"/>
    <property type="match status" value="1"/>
</dbReference>
<dbReference type="Proteomes" id="UP001369815">
    <property type="component" value="Unassembled WGS sequence"/>
</dbReference>
<dbReference type="PROSITE" id="PS50067">
    <property type="entry name" value="KINESIN_MOTOR_2"/>
    <property type="match status" value="1"/>
</dbReference>
<evidence type="ECO:0000313" key="8">
    <source>
        <dbReference type="EMBL" id="KAK6948589.1"/>
    </source>
</evidence>
<evidence type="ECO:0000256" key="4">
    <source>
        <dbReference type="RuleBase" id="RU000394"/>
    </source>
</evidence>
<dbReference type="GO" id="GO:0003777">
    <property type="term" value="F:microtubule motor activity"/>
    <property type="evidence" value="ECO:0007669"/>
    <property type="project" value="InterPro"/>
</dbReference>
<evidence type="ECO:0000256" key="1">
    <source>
        <dbReference type="ARBA" id="ARBA00022741"/>
    </source>
</evidence>
<keyword evidence="2 3" id="KW-0067">ATP-binding</keyword>
<dbReference type="GO" id="GO:0005524">
    <property type="term" value="F:ATP binding"/>
    <property type="evidence" value="ECO:0007669"/>
    <property type="project" value="UniProtKB-UniRule"/>
</dbReference>
<feature type="compositionally biased region" description="Basic and acidic residues" evidence="6">
    <location>
        <begin position="58"/>
        <end position="68"/>
    </location>
</feature>
<dbReference type="InterPro" id="IPR036961">
    <property type="entry name" value="Kinesin_motor_dom_sf"/>
</dbReference>
<feature type="compositionally biased region" description="Polar residues" evidence="6">
    <location>
        <begin position="486"/>
        <end position="505"/>
    </location>
</feature>
<dbReference type="PRINTS" id="PR00380">
    <property type="entry name" value="KINESINHEAVY"/>
</dbReference>
<keyword evidence="1 3" id="KW-0547">Nucleotide-binding</keyword>
<keyword evidence="9" id="KW-1185">Reference proteome</keyword>
<keyword evidence="5" id="KW-0175">Coiled coil</keyword>
<dbReference type="EMBL" id="JBANMG010000010">
    <property type="protein sequence ID" value="KAK6948589.1"/>
    <property type="molecule type" value="Genomic_DNA"/>
</dbReference>
<feature type="coiled-coil region" evidence="5">
    <location>
        <begin position="119"/>
        <end position="146"/>
    </location>
</feature>
<feature type="domain" description="Kinesin motor" evidence="7">
    <location>
        <begin position="160"/>
        <end position="490"/>
    </location>
</feature>
<dbReference type="GO" id="GO:0008017">
    <property type="term" value="F:microtubule binding"/>
    <property type="evidence" value="ECO:0007669"/>
    <property type="project" value="InterPro"/>
</dbReference>
<dbReference type="GO" id="GO:0005874">
    <property type="term" value="C:microtubule"/>
    <property type="evidence" value="ECO:0007669"/>
    <property type="project" value="UniProtKB-KW"/>
</dbReference>
<comment type="caution">
    <text evidence="8">The sequence shown here is derived from an EMBL/GenBank/DDBJ whole genome shotgun (WGS) entry which is preliminary data.</text>
</comment>
<feature type="compositionally biased region" description="Polar residues" evidence="6">
    <location>
        <begin position="98"/>
        <end position="112"/>
    </location>
</feature>
<gene>
    <name evidence="8" type="ORF">Daesc_010359</name>
</gene>
<dbReference type="Gene3D" id="3.40.850.10">
    <property type="entry name" value="Kinesin motor domain"/>
    <property type="match status" value="1"/>
</dbReference>
<protein>
    <recommendedName>
        <fullName evidence="4">Kinesin-like protein</fullName>
    </recommendedName>
</protein>
<feature type="binding site" evidence="3">
    <location>
        <begin position="256"/>
        <end position="263"/>
    </location>
    <ligand>
        <name>ATP</name>
        <dbReference type="ChEBI" id="CHEBI:30616"/>
    </ligand>
</feature>
<dbReference type="InterPro" id="IPR027417">
    <property type="entry name" value="P-loop_NTPase"/>
</dbReference>
<evidence type="ECO:0000256" key="2">
    <source>
        <dbReference type="ARBA" id="ARBA00022840"/>
    </source>
</evidence>
<dbReference type="SUPFAM" id="SSF52540">
    <property type="entry name" value="P-loop containing nucleoside triphosphate hydrolases"/>
    <property type="match status" value="1"/>
</dbReference>
<evidence type="ECO:0000313" key="9">
    <source>
        <dbReference type="Proteomes" id="UP001369815"/>
    </source>
</evidence>
<feature type="compositionally biased region" description="Polar residues" evidence="6">
    <location>
        <begin position="513"/>
        <end position="523"/>
    </location>
</feature>
<dbReference type="SMART" id="SM00129">
    <property type="entry name" value="KISc"/>
    <property type="match status" value="1"/>
</dbReference>
<evidence type="ECO:0000256" key="6">
    <source>
        <dbReference type="SAM" id="MobiDB-lite"/>
    </source>
</evidence>
<name>A0AAX6M7G1_9PEZI</name>
<evidence type="ECO:0000259" key="7">
    <source>
        <dbReference type="PROSITE" id="PS50067"/>
    </source>
</evidence>
<dbReference type="Pfam" id="PF00225">
    <property type="entry name" value="Kinesin"/>
    <property type="match status" value="1"/>
</dbReference>
<evidence type="ECO:0000256" key="5">
    <source>
        <dbReference type="SAM" id="Coils"/>
    </source>
</evidence>
<organism evidence="8 9">
    <name type="scientific">Daldinia eschscholtzii</name>
    <dbReference type="NCBI Taxonomy" id="292717"/>
    <lineage>
        <taxon>Eukaryota</taxon>
        <taxon>Fungi</taxon>
        <taxon>Dikarya</taxon>
        <taxon>Ascomycota</taxon>
        <taxon>Pezizomycotina</taxon>
        <taxon>Sordariomycetes</taxon>
        <taxon>Xylariomycetidae</taxon>
        <taxon>Xylariales</taxon>
        <taxon>Hypoxylaceae</taxon>
        <taxon>Daldinia</taxon>
    </lineage>
</organism>
<dbReference type="GO" id="GO:0007018">
    <property type="term" value="P:microtubule-based movement"/>
    <property type="evidence" value="ECO:0007669"/>
    <property type="project" value="InterPro"/>
</dbReference>
<reference evidence="8 9" key="1">
    <citation type="journal article" date="2024" name="Front Chem Biol">
        <title>Unveiling the potential of Daldinia eschscholtzii MFLUCC 19-0629 through bioactivity and bioinformatics studies for enhanced sustainable agriculture production.</title>
        <authorList>
            <person name="Brooks S."/>
            <person name="Weaver J.A."/>
            <person name="Klomchit A."/>
            <person name="Alharthi S.A."/>
            <person name="Onlamun T."/>
            <person name="Nurani R."/>
            <person name="Vong T.K."/>
            <person name="Alberti F."/>
            <person name="Greco C."/>
        </authorList>
    </citation>
    <scope>NUCLEOTIDE SEQUENCE [LARGE SCALE GENOMIC DNA]</scope>
    <source>
        <strain evidence="8">MFLUCC 19-0629</strain>
    </source>
</reference>
<proteinExistence type="inferred from homology"/>
<comment type="similarity">
    <text evidence="3 4">Belongs to the TRAFAC class myosin-kinesin ATPase superfamily. Kinesin family.</text>
</comment>
<keyword evidence="4" id="KW-0493">Microtubule</keyword>
<evidence type="ECO:0000256" key="3">
    <source>
        <dbReference type="PROSITE-ProRule" id="PRU00283"/>
    </source>
</evidence>
<feature type="region of interest" description="Disordered" evidence="6">
    <location>
        <begin position="486"/>
        <end position="523"/>
    </location>
</feature>
<dbReference type="InterPro" id="IPR019821">
    <property type="entry name" value="Kinesin_motor_CS"/>
</dbReference>
<feature type="compositionally biased region" description="Polar residues" evidence="6">
    <location>
        <begin position="69"/>
        <end position="88"/>
    </location>
</feature>
<feature type="region of interest" description="Disordered" evidence="6">
    <location>
        <begin position="58"/>
        <end position="112"/>
    </location>
</feature>
<dbReference type="PROSITE" id="PS00411">
    <property type="entry name" value="KINESIN_MOTOR_1"/>
    <property type="match status" value="1"/>
</dbReference>
<sequence length="523" mass="57806">MDHSTEEERLEARVKNLEKIALITFESLIAAFNTVPIELRRAKNLVIEILEGNQSLRDHDRVSTHEGSIKSNSVSANINNDAQSSTEIGHNIPDPEDTNQNVGSSYQEESPTPVDTSVLEEVQSQLDDETEVANQLRELLKEERRRSQLLATALRDIQGNIRVLCRIRPPGEDIPAEDLVDFGPQARGDFSQHWGKMAIPTTKRNVAGTIVPDRPREYHFERVFSPSDTNEDVFNHISDLIESSMEGQRVVMFAYGQTGSGKTYTLSHNGLSDIENGVIPRALGLMFKIAGNPRSELEYSIAISIQEVYMNQTFDLLEVAGTGRKEKRIIANTAQKRQLQSLEEAVELIEDAMSYREISGTSMNTSSSRSHLILTFEISRVSREDGRKLKSGTLSIVDLAGSERPNEMGLTGNTRQEGIIINNSLMSLIKLIHSIGAGTNIVYDSQLVKVLRPSIVPETKVVMFVMISPLKKDLSVSFQTLDKGQEASNAKMTSVGRTKSASSSPIGRPGSFTRPNVSTPSPS</sequence>
<dbReference type="AlphaFoldDB" id="A0AAX6M7G1"/>
<keyword evidence="3 4" id="KW-0505">Motor protein</keyword>
<dbReference type="InterPro" id="IPR027640">
    <property type="entry name" value="Kinesin-like_fam"/>
</dbReference>